<dbReference type="InterPro" id="IPR050116">
    <property type="entry name" value="DNA_polymerase-Y"/>
</dbReference>
<feature type="site" description="Substrate discrimination" evidence="15">
    <location>
        <position position="13"/>
    </location>
</feature>
<keyword evidence="3 15" id="KW-0515">Mutator protein</keyword>
<accession>A0ABV6BB68</accession>
<dbReference type="InterPro" id="IPR043128">
    <property type="entry name" value="Rev_trsase/Diguanyl_cyclase"/>
</dbReference>
<dbReference type="PANTHER" id="PTHR11076:SF33">
    <property type="entry name" value="DNA POLYMERASE KAPPA"/>
    <property type="match status" value="1"/>
</dbReference>
<keyword evidence="8 15" id="KW-0479">Metal-binding</keyword>
<evidence type="ECO:0000256" key="7">
    <source>
        <dbReference type="ARBA" id="ARBA00022705"/>
    </source>
</evidence>
<dbReference type="SUPFAM" id="SSF56672">
    <property type="entry name" value="DNA/RNA polymerases"/>
    <property type="match status" value="1"/>
</dbReference>
<dbReference type="InterPro" id="IPR036775">
    <property type="entry name" value="DNA_pol_Y-fam_lit_finger_sf"/>
</dbReference>
<keyword evidence="5 15" id="KW-0808">Transferase</keyword>
<evidence type="ECO:0000256" key="9">
    <source>
        <dbReference type="ARBA" id="ARBA00022763"/>
    </source>
</evidence>
<dbReference type="PROSITE" id="PS50173">
    <property type="entry name" value="UMUC"/>
    <property type="match status" value="1"/>
</dbReference>
<proteinExistence type="inferred from homology"/>
<dbReference type="Pfam" id="PF11799">
    <property type="entry name" value="IMS_C"/>
    <property type="match status" value="1"/>
</dbReference>
<dbReference type="Gene3D" id="3.40.1170.60">
    <property type="match status" value="1"/>
</dbReference>
<evidence type="ECO:0000256" key="10">
    <source>
        <dbReference type="ARBA" id="ARBA00022842"/>
    </source>
</evidence>
<dbReference type="InterPro" id="IPR053848">
    <property type="entry name" value="IMS_HHH_1"/>
</dbReference>
<dbReference type="GO" id="GO:0003887">
    <property type="term" value="F:DNA-directed DNA polymerase activity"/>
    <property type="evidence" value="ECO:0007669"/>
    <property type="project" value="UniProtKB-EC"/>
</dbReference>
<dbReference type="PANTHER" id="PTHR11076">
    <property type="entry name" value="DNA REPAIR POLYMERASE UMUC / TRANSFERASE FAMILY MEMBER"/>
    <property type="match status" value="1"/>
</dbReference>
<evidence type="ECO:0000313" key="18">
    <source>
        <dbReference type="Proteomes" id="UP001589813"/>
    </source>
</evidence>
<protein>
    <recommendedName>
        <fullName evidence="15">DNA polymerase IV</fullName>
        <shortName evidence="15">Pol IV</shortName>
        <ecNumber evidence="15">2.7.7.7</ecNumber>
    </recommendedName>
</protein>
<keyword evidence="13 15" id="KW-0234">DNA repair</keyword>
<keyword evidence="18" id="KW-1185">Reference proteome</keyword>
<evidence type="ECO:0000256" key="12">
    <source>
        <dbReference type="ARBA" id="ARBA00023125"/>
    </source>
</evidence>
<dbReference type="Pfam" id="PF21999">
    <property type="entry name" value="IMS_HHH_1"/>
    <property type="match status" value="1"/>
</dbReference>
<sequence length="352" mass="39506">MRKIIHIDMDCFFAAVEMRDNPAWRNIPLAIGGSRTERGVISTCNYPARAYGVRSAMPTGQAFKLCPQLVLVPGNMDKYKAVSTCIQAIFHRYTDIVEPLSLDEAYLDVSACDLFQGSATRIAEHIRQTIFHETGLTASAGVAPNKFLAKIASDENKPDGLFVIPPDQVSNFVSTLSLRKIPGVGQKTAEKLAKLGLHRCSDVIKADLKILVREFGSFAETLLERSQGLDSREVHNERERKSVAVEQTFSQDLTTPEQSMQPLAEMYQKLIRRIERCEATEQIQKIGIKLKFQDFRQTTIERQHPELCFQLLQQLLVQAWLRGQGKAVRLVGIHVGLKSSGAQAQLDLDWMH</sequence>
<comment type="subunit">
    <text evidence="15">Monomer.</text>
</comment>
<comment type="subcellular location">
    <subcellularLocation>
        <location evidence="1 15">Cytoplasm</location>
    </subcellularLocation>
</comment>
<dbReference type="InterPro" id="IPR022880">
    <property type="entry name" value="DNApol_IV"/>
</dbReference>
<feature type="binding site" evidence="15">
    <location>
        <position position="8"/>
    </location>
    <ligand>
        <name>Mg(2+)</name>
        <dbReference type="ChEBI" id="CHEBI:18420"/>
    </ligand>
</feature>
<keyword evidence="7 15" id="KW-0235">DNA replication</keyword>
<evidence type="ECO:0000256" key="13">
    <source>
        <dbReference type="ARBA" id="ARBA00023204"/>
    </source>
</evidence>
<evidence type="ECO:0000256" key="8">
    <source>
        <dbReference type="ARBA" id="ARBA00022723"/>
    </source>
</evidence>
<dbReference type="Gene3D" id="1.10.150.20">
    <property type="entry name" value="5' to 3' exonuclease, C-terminal subdomain"/>
    <property type="match status" value="1"/>
</dbReference>
<evidence type="ECO:0000256" key="11">
    <source>
        <dbReference type="ARBA" id="ARBA00022932"/>
    </source>
</evidence>
<dbReference type="InterPro" id="IPR001126">
    <property type="entry name" value="UmuC"/>
</dbReference>
<keyword evidence="11 15" id="KW-0239">DNA-directed DNA polymerase</keyword>
<evidence type="ECO:0000256" key="6">
    <source>
        <dbReference type="ARBA" id="ARBA00022695"/>
    </source>
</evidence>
<dbReference type="CDD" id="cd03586">
    <property type="entry name" value="PolY_Pol_IV_kappa"/>
    <property type="match status" value="1"/>
</dbReference>
<reference evidence="17 18" key="1">
    <citation type="submission" date="2024-09" db="EMBL/GenBank/DDBJ databases">
        <authorList>
            <person name="Sun Q."/>
            <person name="Mori K."/>
        </authorList>
    </citation>
    <scope>NUCLEOTIDE SEQUENCE [LARGE SCALE GENOMIC DNA]</scope>
    <source>
        <strain evidence="17 18">KCTC 23315</strain>
    </source>
</reference>
<dbReference type="SUPFAM" id="SSF100879">
    <property type="entry name" value="Lesion bypass DNA polymerase (Y-family), little finger domain"/>
    <property type="match status" value="1"/>
</dbReference>
<keyword evidence="6 15" id="KW-0548">Nucleotidyltransferase</keyword>
<comment type="similarity">
    <text evidence="2 15">Belongs to the DNA polymerase type-Y family.</text>
</comment>
<dbReference type="Gene3D" id="3.30.70.270">
    <property type="match status" value="1"/>
</dbReference>
<feature type="binding site" evidence="15">
    <location>
        <position position="103"/>
    </location>
    <ligand>
        <name>Mg(2+)</name>
        <dbReference type="ChEBI" id="CHEBI:18420"/>
    </ligand>
</feature>
<dbReference type="Proteomes" id="UP001589813">
    <property type="component" value="Unassembled WGS sequence"/>
</dbReference>
<feature type="domain" description="UmuC" evidence="16">
    <location>
        <begin position="4"/>
        <end position="185"/>
    </location>
</feature>
<evidence type="ECO:0000256" key="14">
    <source>
        <dbReference type="ARBA" id="ARBA00049244"/>
    </source>
</evidence>
<evidence type="ECO:0000256" key="5">
    <source>
        <dbReference type="ARBA" id="ARBA00022679"/>
    </source>
</evidence>
<evidence type="ECO:0000256" key="15">
    <source>
        <dbReference type="HAMAP-Rule" id="MF_01113"/>
    </source>
</evidence>
<dbReference type="Gene3D" id="3.30.1490.100">
    <property type="entry name" value="DNA polymerase, Y-family, little finger domain"/>
    <property type="match status" value="1"/>
</dbReference>
<keyword evidence="4 15" id="KW-0963">Cytoplasm</keyword>
<dbReference type="InterPro" id="IPR043502">
    <property type="entry name" value="DNA/RNA_pol_sf"/>
</dbReference>
<dbReference type="EMBL" id="JBHLXP010000001">
    <property type="protein sequence ID" value="MFC0048123.1"/>
    <property type="molecule type" value="Genomic_DNA"/>
</dbReference>
<keyword evidence="9 15" id="KW-0227">DNA damage</keyword>
<keyword evidence="12 15" id="KW-0238">DNA-binding</keyword>
<dbReference type="RefSeq" id="WP_377242015.1">
    <property type="nucleotide sequence ID" value="NZ_JBHLXP010000001.1"/>
</dbReference>
<gene>
    <name evidence="15 17" type="primary">dinB</name>
    <name evidence="17" type="ORF">ACFFJP_07450</name>
</gene>
<dbReference type="EC" id="2.7.7.7" evidence="15"/>
<dbReference type="InterPro" id="IPR017961">
    <property type="entry name" value="DNA_pol_Y-fam_little_finger"/>
</dbReference>
<evidence type="ECO:0000256" key="1">
    <source>
        <dbReference type="ARBA" id="ARBA00004496"/>
    </source>
</evidence>
<keyword evidence="10 15" id="KW-0460">Magnesium</keyword>
<evidence type="ECO:0000256" key="3">
    <source>
        <dbReference type="ARBA" id="ARBA00022457"/>
    </source>
</evidence>
<dbReference type="Pfam" id="PF00817">
    <property type="entry name" value="IMS"/>
    <property type="match status" value="1"/>
</dbReference>
<comment type="caution">
    <text evidence="17">The sequence shown here is derived from an EMBL/GenBank/DDBJ whole genome shotgun (WGS) entry which is preliminary data.</text>
</comment>
<comment type="cofactor">
    <cofactor evidence="15">
        <name>Mg(2+)</name>
        <dbReference type="ChEBI" id="CHEBI:18420"/>
    </cofactor>
    <text evidence="15">Binds 2 magnesium ions per subunit.</text>
</comment>
<evidence type="ECO:0000313" key="17">
    <source>
        <dbReference type="EMBL" id="MFC0048123.1"/>
    </source>
</evidence>
<feature type="active site" evidence="15">
    <location>
        <position position="104"/>
    </location>
</feature>
<evidence type="ECO:0000256" key="4">
    <source>
        <dbReference type="ARBA" id="ARBA00022490"/>
    </source>
</evidence>
<dbReference type="NCBIfam" id="NF002677">
    <property type="entry name" value="PRK02406.1"/>
    <property type="match status" value="1"/>
</dbReference>
<name>A0ABV6BB68_9GAMM</name>
<comment type="catalytic activity">
    <reaction evidence="14 15">
        <text>DNA(n) + a 2'-deoxyribonucleoside 5'-triphosphate = DNA(n+1) + diphosphate</text>
        <dbReference type="Rhea" id="RHEA:22508"/>
        <dbReference type="Rhea" id="RHEA-COMP:17339"/>
        <dbReference type="Rhea" id="RHEA-COMP:17340"/>
        <dbReference type="ChEBI" id="CHEBI:33019"/>
        <dbReference type="ChEBI" id="CHEBI:61560"/>
        <dbReference type="ChEBI" id="CHEBI:173112"/>
        <dbReference type="EC" id="2.7.7.7"/>
    </reaction>
</comment>
<comment type="function">
    <text evidence="15">Poorly processive, error-prone DNA polymerase involved in untargeted mutagenesis. Copies undamaged DNA at stalled replication forks, which arise in vivo from mismatched or misaligned primer ends. These misaligned primers can be extended by PolIV. Exhibits no 3'-5' exonuclease (proofreading) activity. May be involved in translesional synthesis, in conjunction with the beta clamp from PolIII.</text>
</comment>
<evidence type="ECO:0000256" key="2">
    <source>
        <dbReference type="ARBA" id="ARBA00010945"/>
    </source>
</evidence>
<evidence type="ECO:0000259" key="16">
    <source>
        <dbReference type="PROSITE" id="PS50173"/>
    </source>
</evidence>
<organism evidence="17 18">
    <name type="scientific">Rheinheimera tilapiae</name>
    <dbReference type="NCBI Taxonomy" id="875043"/>
    <lineage>
        <taxon>Bacteria</taxon>
        <taxon>Pseudomonadati</taxon>
        <taxon>Pseudomonadota</taxon>
        <taxon>Gammaproteobacteria</taxon>
        <taxon>Chromatiales</taxon>
        <taxon>Chromatiaceae</taxon>
        <taxon>Rheinheimera</taxon>
    </lineage>
</organism>
<dbReference type="HAMAP" id="MF_01113">
    <property type="entry name" value="DNApol_IV"/>
    <property type="match status" value="1"/>
</dbReference>